<protein>
    <recommendedName>
        <fullName evidence="3">Glycosyltransferase family 2 protein</fullName>
    </recommendedName>
</protein>
<organism evidence="1 2">
    <name type="scientific">Campylobacter canadensis</name>
    <dbReference type="NCBI Taxonomy" id="449520"/>
    <lineage>
        <taxon>Bacteria</taxon>
        <taxon>Pseudomonadati</taxon>
        <taxon>Campylobacterota</taxon>
        <taxon>Epsilonproteobacteria</taxon>
        <taxon>Campylobacterales</taxon>
        <taxon>Campylobacteraceae</taxon>
        <taxon>Campylobacter</taxon>
    </lineage>
</organism>
<keyword evidence="2" id="KW-1185">Reference proteome</keyword>
<comment type="caution">
    <text evidence="1">The sequence shown here is derived from an EMBL/GenBank/DDBJ whole genome shotgun (WGS) entry which is preliminary data.</text>
</comment>
<sequence>TTKEYYKISSLFLTAIKTYDFIQENKSEYKDEFILLFYQELIFYSLELFKFEKDPLKLKEKYPIIKNMMRDVNQIAIKYFNANKKRSFLNILKRG</sequence>
<name>A0ABS7WUE4_9BACT</name>
<feature type="non-terminal residue" evidence="1">
    <location>
        <position position="1"/>
    </location>
</feature>
<dbReference type="RefSeq" id="WP_396021595.1">
    <property type="nucleotide sequence ID" value="NZ_JACGBB010000045.1"/>
</dbReference>
<proteinExistence type="predicted"/>
<dbReference type="EMBL" id="JACGBB010000045">
    <property type="protein sequence ID" value="MBZ7988168.1"/>
    <property type="molecule type" value="Genomic_DNA"/>
</dbReference>
<reference evidence="1 2" key="1">
    <citation type="submission" date="2020-07" db="EMBL/GenBank/DDBJ databases">
        <title>Transfer of Campylobacter canadensis to the novel genus Avispirillum gen. nov., that also includes two novel species recovered from migratory waterfowl: Avispirillum anseris sp. nov. and Avispirillum brantae sp. nov.</title>
        <authorList>
            <person name="Miller W.G."/>
            <person name="Chapman M.H."/>
            <person name="Yee E."/>
            <person name="Inglis G.D."/>
        </authorList>
    </citation>
    <scope>NUCLEOTIDE SEQUENCE [LARGE SCALE GENOMIC DNA]</scope>
    <source>
        <strain evidence="1 2">L283</strain>
    </source>
</reference>
<dbReference type="Proteomes" id="UP000786183">
    <property type="component" value="Unassembled WGS sequence"/>
</dbReference>
<gene>
    <name evidence="1" type="ORF">AVCANL283_08710</name>
</gene>
<evidence type="ECO:0000313" key="2">
    <source>
        <dbReference type="Proteomes" id="UP000786183"/>
    </source>
</evidence>
<evidence type="ECO:0000313" key="1">
    <source>
        <dbReference type="EMBL" id="MBZ7988168.1"/>
    </source>
</evidence>
<evidence type="ECO:0008006" key="3">
    <source>
        <dbReference type="Google" id="ProtNLM"/>
    </source>
</evidence>
<accession>A0ABS7WUE4</accession>